<dbReference type="STRING" id="1507870.A0A1V8SG31"/>
<feature type="compositionally biased region" description="Low complexity" evidence="1">
    <location>
        <begin position="11"/>
        <end position="22"/>
    </location>
</feature>
<gene>
    <name evidence="2" type="ORF">B0A48_16292</name>
</gene>
<dbReference type="InParanoid" id="A0A1V8SG31"/>
<keyword evidence="3" id="KW-1185">Reference proteome</keyword>
<evidence type="ECO:0008006" key="4">
    <source>
        <dbReference type="Google" id="ProtNLM"/>
    </source>
</evidence>
<dbReference type="Proteomes" id="UP000192596">
    <property type="component" value="Unassembled WGS sequence"/>
</dbReference>
<dbReference type="EMBL" id="NAJO01000049">
    <property type="protein sequence ID" value="OQN97987.1"/>
    <property type="molecule type" value="Genomic_DNA"/>
</dbReference>
<evidence type="ECO:0000313" key="2">
    <source>
        <dbReference type="EMBL" id="OQN97987.1"/>
    </source>
</evidence>
<feature type="compositionally biased region" description="Basic and acidic residues" evidence="1">
    <location>
        <begin position="293"/>
        <end position="320"/>
    </location>
</feature>
<reference evidence="3" key="1">
    <citation type="submission" date="2017-03" db="EMBL/GenBank/DDBJ databases">
        <title>Genomes of endolithic fungi from Antarctica.</title>
        <authorList>
            <person name="Coleine C."/>
            <person name="Masonjones S."/>
            <person name="Stajich J.E."/>
        </authorList>
    </citation>
    <scope>NUCLEOTIDE SEQUENCE [LARGE SCALE GENOMIC DNA]</scope>
    <source>
        <strain evidence="3">CCFEE 5527</strain>
    </source>
</reference>
<feature type="compositionally biased region" description="Polar residues" evidence="1">
    <location>
        <begin position="1"/>
        <end position="10"/>
    </location>
</feature>
<protein>
    <recommendedName>
        <fullName evidence="4">Peroxin 26</fullName>
    </recommendedName>
</protein>
<comment type="caution">
    <text evidence="2">The sequence shown here is derived from an EMBL/GenBank/DDBJ whole genome shotgun (WGS) entry which is preliminary data.</text>
</comment>
<dbReference type="OrthoDB" id="3981028at2759"/>
<evidence type="ECO:0000256" key="1">
    <source>
        <dbReference type="SAM" id="MobiDB-lite"/>
    </source>
</evidence>
<accession>A0A1V8SG31</accession>
<evidence type="ECO:0000313" key="3">
    <source>
        <dbReference type="Proteomes" id="UP000192596"/>
    </source>
</evidence>
<name>A0A1V8SG31_9PEZI</name>
<sequence>MPSRTDTLLQSPSPSVHSDSPDYISSSLASLSRSKSTNTFIVKSYKAATQLYLTRRFKEAWDAIAPAVGAESWETSTGAKESDGEAVDAAPIAQSSHGTRTKVWVFWLSLVHAVVELGAEEGKVEFGGELWKCIAKAAREGGVWNHIIARGYGGVETEVDAEVVVNVATLLLEHMPDQRVNQARLEVWLAGAEEVVPYDGMSTPMSVHSTSSPKALQVRQKILEVYALHVLPTIGEWEQAEQFLEGCGSLDEERRDAFLEALRGLREEKDGVVVRERELKERREREELEEAAEQERRRLEEEKRKVEREEKERVASEKPKAAAAASKAPWTTASPSKPTPTPVPGNPTNGRPVRKAPTPRAPPANLYTQFTALVTTTRQNLKASPRLVMFILAFLLLAMRRDIRLRLRRALADSWQKVQRTVGMGMKVSYV</sequence>
<feature type="region of interest" description="Disordered" evidence="1">
    <location>
        <begin position="281"/>
        <end position="364"/>
    </location>
</feature>
<dbReference type="AlphaFoldDB" id="A0A1V8SG31"/>
<feature type="region of interest" description="Disordered" evidence="1">
    <location>
        <begin position="1"/>
        <end position="22"/>
    </location>
</feature>
<organism evidence="2 3">
    <name type="scientific">Cryoendolithus antarcticus</name>
    <dbReference type="NCBI Taxonomy" id="1507870"/>
    <lineage>
        <taxon>Eukaryota</taxon>
        <taxon>Fungi</taxon>
        <taxon>Dikarya</taxon>
        <taxon>Ascomycota</taxon>
        <taxon>Pezizomycotina</taxon>
        <taxon>Dothideomycetes</taxon>
        <taxon>Dothideomycetidae</taxon>
        <taxon>Cladosporiales</taxon>
        <taxon>Cladosporiaceae</taxon>
        <taxon>Cryoendolithus</taxon>
    </lineage>
</organism>
<proteinExistence type="predicted"/>
<feature type="compositionally biased region" description="Low complexity" evidence="1">
    <location>
        <begin position="321"/>
        <end position="336"/>
    </location>
</feature>